<feature type="chain" id="PRO_5028333319" description="DUF4140 domain-containing protein" evidence="2">
    <location>
        <begin position="21"/>
        <end position="311"/>
    </location>
</feature>
<protein>
    <recommendedName>
        <fullName evidence="3">DUF4140 domain-containing protein</fullName>
    </recommendedName>
</protein>
<comment type="caution">
    <text evidence="4">The sequence shown here is derived from an EMBL/GenBank/DDBJ whole genome shotgun (WGS) entry which is preliminary data.</text>
</comment>
<evidence type="ECO:0000313" key="5">
    <source>
        <dbReference type="Proteomes" id="UP000587586"/>
    </source>
</evidence>
<evidence type="ECO:0000259" key="3">
    <source>
        <dbReference type="Pfam" id="PF13600"/>
    </source>
</evidence>
<feature type="signal peptide" evidence="2">
    <location>
        <begin position="1"/>
        <end position="20"/>
    </location>
</feature>
<gene>
    <name evidence="4" type="ORF">GMLC_43750</name>
</gene>
<proteinExistence type="predicted"/>
<keyword evidence="2" id="KW-0732">Signal</keyword>
<feature type="coiled-coil region" evidence="1">
    <location>
        <begin position="79"/>
        <end position="113"/>
    </location>
</feature>
<evidence type="ECO:0000256" key="2">
    <source>
        <dbReference type="SAM" id="SignalP"/>
    </source>
</evidence>
<dbReference type="InterPro" id="IPR025554">
    <property type="entry name" value="DUF4140"/>
</dbReference>
<name>A0A6V8NE23_9BACT</name>
<organism evidence="4 5">
    <name type="scientific">Geomonas limicola</name>
    <dbReference type="NCBI Taxonomy" id="2740186"/>
    <lineage>
        <taxon>Bacteria</taxon>
        <taxon>Pseudomonadati</taxon>
        <taxon>Thermodesulfobacteriota</taxon>
        <taxon>Desulfuromonadia</taxon>
        <taxon>Geobacterales</taxon>
        <taxon>Geobacteraceae</taxon>
        <taxon>Geomonas</taxon>
    </lineage>
</organism>
<dbReference type="Proteomes" id="UP000587586">
    <property type="component" value="Unassembled WGS sequence"/>
</dbReference>
<keyword evidence="1" id="KW-0175">Coiled coil</keyword>
<feature type="domain" description="DUF4140" evidence="3">
    <location>
        <begin position="25"/>
        <end position="114"/>
    </location>
</feature>
<evidence type="ECO:0000313" key="4">
    <source>
        <dbReference type="EMBL" id="GFO70796.1"/>
    </source>
</evidence>
<dbReference type="EMBL" id="BLXZ01000012">
    <property type="protein sequence ID" value="GFO70796.1"/>
    <property type="molecule type" value="Genomic_DNA"/>
</dbReference>
<dbReference type="AlphaFoldDB" id="A0A6V8NE23"/>
<sequence>MRWMPLCCGLLLILAAPAAAGQKTITLYLDGARVEQELAAQKGYLECPLPQSYTPGSLRVKPLAGASVLRVELVPAEADRRRAQEISRLEERISELQDRLQALSRQEEIFSAAVKLQSGKAPRKSKANPDPVSSLARGTEFALAQLESVYRGKRRCRKSLETLEQELARARKGAVVARVWLSSDKARLSYTVGGTRWVPSYAFRWAGDATGELVLHAKLPPAEKGALYAVSPGTLAQGQPSRSVRGEFPVLSRNALTLSGTATGPNPPVSFAFAGTAGDLPPGEAAAYWRGEYLGSGRFAGGGAGEFSLIP</sequence>
<keyword evidence="5" id="KW-1185">Reference proteome</keyword>
<evidence type="ECO:0000256" key="1">
    <source>
        <dbReference type="SAM" id="Coils"/>
    </source>
</evidence>
<accession>A0A6V8NE23</accession>
<dbReference type="Pfam" id="PF13600">
    <property type="entry name" value="DUF4140"/>
    <property type="match status" value="1"/>
</dbReference>
<reference evidence="5" key="1">
    <citation type="submission" date="2020-06" db="EMBL/GenBank/DDBJ databases">
        <title>Draft genomic sequecing of Geomonas sp. Red745.</title>
        <authorList>
            <person name="Itoh H."/>
            <person name="Xu Z.X."/>
            <person name="Ushijima N."/>
            <person name="Masuda Y."/>
            <person name="Shiratori Y."/>
            <person name="Senoo K."/>
        </authorList>
    </citation>
    <scope>NUCLEOTIDE SEQUENCE [LARGE SCALE GENOMIC DNA]</scope>
    <source>
        <strain evidence="5">Red745</strain>
    </source>
</reference>